<gene>
    <name evidence="2" type="ORF">ACFFH4_13130</name>
</gene>
<proteinExistence type="predicted"/>
<dbReference type="Proteomes" id="UP001589833">
    <property type="component" value="Unassembled WGS sequence"/>
</dbReference>
<accession>A0ABV6NGU5</accession>
<keyword evidence="3" id="KW-1185">Reference proteome</keyword>
<dbReference type="RefSeq" id="WP_273840660.1">
    <property type="nucleotide sequence ID" value="NZ_JAQQWT010000002.1"/>
</dbReference>
<protein>
    <submittedName>
        <fullName evidence="2">Ribonuclease H-like domain-containing protein</fullName>
    </submittedName>
</protein>
<name>A0ABV6NGU5_9BACI</name>
<dbReference type="InterPro" id="IPR012337">
    <property type="entry name" value="RNaseH-like_sf"/>
</dbReference>
<dbReference type="SUPFAM" id="SSF53098">
    <property type="entry name" value="Ribonuclease H-like"/>
    <property type="match status" value="1"/>
</dbReference>
<dbReference type="SUPFAM" id="SSF81901">
    <property type="entry name" value="HCP-like"/>
    <property type="match status" value="1"/>
</dbReference>
<dbReference type="PANTHER" id="PTHR38462:SF1">
    <property type="entry name" value="YPRB RIBONUCLEASE H-LIKE DOMAIN-CONTAINING PROTEIN"/>
    <property type="match status" value="1"/>
</dbReference>
<sequence>MSMKNKLARMKQHLGMKEDLKPAPVLEETKHPNVIPYETEWDAFGTKALWFEDGYTLLREKVYPLNHQHGRYLFSDINNMIHRWQDHQLNHPLSAKGRSVSDLIFFDTETTGLSSGVGNTIFMLGYCRLQSDSVKVKQYFLPGPEAEVALYHHFLTEVGTLGNLVTYNGKAFDWPQVKTRHTFVRDQVPKLPKFGHFDLLHASRRLWKESLPSCKLSVVEKEILNFERVEDTPSYMVPMLYFDFLQEQDPEFVKGIFHHHEWDVLSLMTLYTHLSSLILDCEGDAIWPREKYELARWYEALGEKEIAMNLYEQLKGVGDEVAEASLFAYAKGKKQQGDYTAAIESFLKLVGTKGFTYLAAVESSKLYEHQFKDVEKALYYSEEVMKNNDDYVISQPKTKQEKMIKELEQRIERLERKRVM</sequence>
<evidence type="ECO:0000313" key="2">
    <source>
        <dbReference type="EMBL" id="MFC0559994.1"/>
    </source>
</evidence>
<organism evidence="2 3">
    <name type="scientific">Halalkalibacter alkalisediminis</name>
    <dbReference type="NCBI Taxonomy" id="935616"/>
    <lineage>
        <taxon>Bacteria</taxon>
        <taxon>Bacillati</taxon>
        <taxon>Bacillota</taxon>
        <taxon>Bacilli</taxon>
        <taxon>Bacillales</taxon>
        <taxon>Bacillaceae</taxon>
        <taxon>Halalkalibacter</taxon>
    </lineage>
</organism>
<feature type="domain" description="YprB ribonuclease H-like" evidence="1">
    <location>
        <begin position="104"/>
        <end position="274"/>
    </location>
</feature>
<dbReference type="InterPro" id="IPR036397">
    <property type="entry name" value="RNaseH_sf"/>
</dbReference>
<evidence type="ECO:0000259" key="1">
    <source>
        <dbReference type="Pfam" id="PF13482"/>
    </source>
</evidence>
<reference evidence="2 3" key="1">
    <citation type="submission" date="2024-09" db="EMBL/GenBank/DDBJ databases">
        <authorList>
            <person name="Sun Q."/>
            <person name="Mori K."/>
        </authorList>
    </citation>
    <scope>NUCLEOTIDE SEQUENCE [LARGE SCALE GENOMIC DNA]</scope>
    <source>
        <strain evidence="2 3">NCAIM B.02301</strain>
    </source>
</reference>
<dbReference type="InterPro" id="IPR038720">
    <property type="entry name" value="YprB_RNase_H-like_dom"/>
</dbReference>
<dbReference type="Pfam" id="PF13482">
    <property type="entry name" value="RNase_H_2"/>
    <property type="match status" value="1"/>
</dbReference>
<dbReference type="EMBL" id="JBHLTR010000017">
    <property type="protein sequence ID" value="MFC0559994.1"/>
    <property type="molecule type" value="Genomic_DNA"/>
</dbReference>
<dbReference type="Gene3D" id="3.30.420.10">
    <property type="entry name" value="Ribonuclease H-like superfamily/Ribonuclease H"/>
    <property type="match status" value="1"/>
</dbReference>
<dbReference type="PANTHER" id="PTHR38462">
    <property type="entry name" value="EXONUCLEASE-LIKE PROTEIN"/>
    <property type="match status" value="1"/>
</dbReference>
<evidence type="ECO:0000313" key="3">
    <source>
        <dbReference type="Proteomes" id="UP001589833"/>
    </source>
</evidence>
<comment type="caution">
    <text evidence="2">The sequence shown here is derived from an EMBL/GenBank/DDBJ whole genome shotgun (WGS) entry which is preliminary data.</text>
</comment>